<dbReference type="HOGENOM" id="CLU_650079_0_0_7"/>
<evidence type="ECO:0000256" key="1">
    <source>
        <dbReference type="SAM" id="MobiDB-lite"/>
    </source>
</evidence>
<accession>B6WV17</accession>
<dbReference type="AlphaFoldDB" id="B6WV17"/>
<sequence>MREPAAPPAPRWAQPPRQVRTRSRQISCGPARREWMDERLSVLWSVKAVPHPARTRPQKAFQGQVPLPVLSPALRPQGGKRPRHRARRQFSCWPHDAGERSLVRARAQERERTERPPRSGPPQVRARSKGRQVSSQRSGPLFGETELRHTGARENRPSHRPRAAPPDRHPMTTGRIPRPGDPPRQPAPPHPWDAREPAAPPAPRSAPPLRQVQVGSRQLSCGPARRKWTNGAHGKKEPALRQHETVPLPAQMPPLPPQTGQQKAPLPVWPPVLQPRTREPSLRRARRQPSHWPHGDAGQMSFSEGQQVREAWPQQEPRRQTGPPEGLPEHCRWQRPATHLLPAGFPHLSGRSCPTGASFFGWSSGSGKMPDPLPAFFPGRSPGPSRPEQPPALSLAPSLPSFPTVTATAQDHRPPATRGPWP</sequence>
<dbReference type="Proteomes" id="UP000003676">
    <property type="component" value="Unassembled WGS sequence"/>
</dbReference>
<feature type="compositionally biased region" description="Low complexity" evidence="1">
    <location>
        <begin position="391"/>
        <end position="401"/>
    </location>
</feature>
<gene>
    <name evidence="2" type="ORF">DESPIG_01932</name>
</gene>
<name>B6WV17_9BACT</name>
<feature type="compositionally biased region" description="Basic and acidic residues" evidence="1">
    <location>
        <begin position="145"/>
        <end position="157"/>
    </location>
</feature>
<dbReference type="EMBL" id="ABXU01000060">
    <property type="protein sequence ID" value="EEB33180.1"/>
    <property type="molecule type" value="Genomic_DNA"/>
</dbReference>
<feature type="region of interest" description="Disordered" evidence="1">
    <location>
        <begin position="52"/>
        <end position="335"/>
    </location>
</feature>
<feature type="region of interest" description="Disordered" evidence="1">
    <location>
        <begin position="1"/>
        <end position="27"/>
    </location>
</feature>
<evidence type="ECO:0000313" key="3">
    <source>
        <dbReference type="Proteomes" id="UP000003676"/>
    </source>
</evidence>
<comment type="caution">
    <text evidence="2">The sequence shown here is derived from an EMBL/GenBank/DDBJ whole genome shotgun (WGS) entry which is preliminary data.</text>
</comment>
<reference evidence="2 3" key="2">
    <citation type="submission" date="2008-10" db="EMBL/GenBank/DDBJ databases">
        <authorList>
            <person name="Fulton L."/>
            <person name="Clifton S."/>
            <person name="Fulton B."/>
            <person name="Xu J."/>
            <person name="Minx P."/>
            <person name="Pepin K.H."/>
            <person name="Johnson M."/>
            <person name="Bhonagiri V."/>
            <person name="Nash W.E."/>
            <person name="Mardis E.R."/>
            <person name="Wilson R.K."/>
        </authorList>
    </citation>
    <scope>NUCLEOTIDE SEQUENCE [LARGE SCALE GENOMIC DNA]</scope>
    <source>
        <strain evidence="2 3">ATCC 29098</strain>
    </source>
</reference>
<feature type="compositionally biased region" description="Basic and acidic residues" evidence="1">
    <location>
        <begin position="96"/>
        <end position="117"/>
    </location>
</feature>
<feature type="compositionally biased region" description="Pro residues" evidence="1">
    <location>
        <begin position="179"/>
        <end position="191"/>
    </location>
</feature>
<feature type="compositionally biased region" description="Basic and acidic residues" evidence="1">
    <location>
        <begin position="234"/>
        <end position="244"/>
    </location>
</feature>
<feature type="compositionally biased region" description="Basic residues" evidence="1">
    <location>
        <begin position="78"/>
        <end position="88"/>
    </location>
</feature>
<organism evidence="2 3">
    <name type="scientific">Desulfovibrio piger ATCC 29098</name>
    <dbReference type="NCBI Taxonomy" id="411464"/>
    <lineage>
        <taxon>Bacteria</taxon>
        <taxon>Pseudomonadati</taxon>
        <taxon>Thermodesulfobacteriota</taxon>
        <taxon>Desulfovibrionia</taxon>
        <taxon>Desulfovibrionales</taxon>
        <taxon>Desulfovibrionaceae</taxon>
        <taxon>Desulfovibrio</taxon>
    </lineage>
</organism>
<protein>
    <submittedName>
        <fullName evidence="2">Uncharacterized protein</fullName>
    </submittedName>
</protein>
<feature type="region of interest" description="Disordered" evidence="1">
    <location>
        <begin position="364"/>
        <end position="422"/>
    </location>
</feature>
<reference evidence="2 3" key="1">
    <citation type="submission" date="2008-10" db="EMBL/GenBank/DDBJ databases">
        <title>Draft genome sequence of Desulvovibrio piger (ATCC 29098).</title>
        <authorList>
            <person name="Sudarsanam P."/>
            <person name="Ley R."/>
            <person name="Guruge J."/>
            <person name="Turnbaugh P.J."/>
            <person name="Mahowald M."/>
            <person name="Liep D."/>
            <person name="Gordon J."/>
        </authorList>
    </citation>
    <scope>NUCLEOTIDE SEQUENCE [LARGE SCALE GENOMIC DNA]</scope>
    <source>
        <strain evidence="2 3">ATCC 29098</strain>
    </source>
</reference>
<evidence type="ECO:0000313" key="2">
    <source>
        <dbReference type="EMBL" id="EEB33180.1"/>
    </source>
</evidence>
<feature type="compositionally biased region" description="Pro residues" evidence="1">
    <location>
        <begin position="1"/>
        <end position="10"/>
    </location>
</feature>
<proteinExistence type="predicted"/>